<feature type="region of interest" description="Disordered" evidence="1">
    <location>
        <begin position="258"/>
        <end position="347"/>
    </location>
</feature>
<reference evidence="2 3" key="1">
    <citation type="submission" date="2016-12" db="EMBL/GenBank/DDBJ databases">
        <title>The genomes of Aspergillus section Nigri reveals drivers in fungal speciation.</title>
        <authorList>
            <consortium name="DOE Joint Genome Institute"/>
            <person name="Vesth T.C."/>
            <person name="Nybo J."/>
            <person name="Theobald S."/>
            <person name="Brandl J."/>
            <person name="Frisvad J.C."/>
            <person name="Nielsen K.F."/>
            <person name="Lyhne E.K."/>
            <person name="Kogle M.E."/>
            <person name="Kuo A."/>
            <person name="Riley R."/>
            <person name="Clum A."/>
            <person name="Nolan M."/>
            <person name="Lipzen A."/>
            <person name="Salamov A."/>
            <person name="Henrissat B."/>
            <person name="Wiebenga A."/>
            <person name="De Vries R.P."/>
            <person name="Grigoriev I.V."/>
            <person name="Mortensen U.H."/>
            <person name="Andersen M.R."/>
            <person name="Baker S.E."/>
        </authorList>
    </citation>
    <scope>NUCLEOTIDE SEQUENCE [LARGE SCALE GENOMIC DNA]</scope>
    <source>
        <strain evidence="2 3">JOP 1030-1</strain>
    </source>
</reference>
<feature type="compositionally biased region" description="Low complexity" evidence="1">
    <location>
        <begin position="186"/>
        <end position="195"/>
    </location>
</feature>
<dbReference type="RefSeq" id="XP_025434712.1">
    <property type="nucleotide sequence ID" value="XM_025574074.1"/>
</dbReference>
<feature type="region of interest" description="Disordered" evidence="1">
    <location>
        <begin position="129"/>
        <end position="150"/>
    </location>
</feature>
<name>A0A318ZXB5_9EURO</name>
<dbReference type="AlphaFoldDB" id="A0A318ZXB5"/>
<sequence>MSDDEDYYDEYDEDIFWVEEPDPTIADDLAATSTTEAIFYDNPALEVEDYFSDWDDLSDDYYDDDPTAVRRARALGLLPLPTAQNQKQIQKQHQGGRAGVAATATGKHTAKTTLFFDLGAFQSVVWKSSSQEKEEHQHHSNGGKVHEPGEGEKVALLKNWREVFRSVNPGITAASSAGGAGRKGVQQQQQQQQQQGGLCLRGSSAGAVERNGETGREVDGVDGAAAIEKEPIEDATVKSLGKGEDGFVAAELVIDGGGGSEVGDEVFKGAPVGGEGNIKNATNGKVNGKTREAASELPPPTVPKTRKRKADEDTLDTAPQTRAKRVASTKVSPPDAPAPVRRSARNK</sequence>
<dbReference type="EMBL" id="KZ821220">
    <property type="protein sequence ID" value="PYH48730.1"/>
    <property type="molecule type" value="Genomic_DNA"/>
</dbReference>
<evidence type="ECO:0000313" key="2">
    <source>
        <dbReference type="EMBL" id="PYH48730.1"/>
    </source>
</evidence>
<dbReference type="GeneID" id="37075302"/>
<dbReference type="Proteomes" id="UP000248349">
    <property type="component" value="Unassembled WGS sequence"/>
</dbReference>
<feature type="compositionally biased region" description="Basic and acidic residues" evidence="1">
    <location>
        <begin position="130"/>
        <end position="150"/>
    </location>
</feature>
<organism evidence="2 3">
    <name type="scientific">Aspergillus saccharolyticus JOP 1030-1</name>
    <dbReference type="NCBI Taxonomy" id="1450539"/>
    <lineage>
        <taxon>Eukaryota</taxon>
        <taxon>Fungi</taxon>
        <taxon>Dikarya</taxon>
        <taxon>Ascomycota</taxon>
        <taxon>Pezizomycotina</taxon>
        <taxon>Eurotiomycetes</taxon>
        <taxon>Eurotiomycetidae</taxon>
        <taxon>Eurotiales</taxon>
        <taxon>Aspergillaceae</taxon>
        <taxon>Aspergillus</taxon>
        <taxon>Aspergillus subgen. Circumdati</taxon>
    </lineage>
</organism>
<gene>
    <name evidence="2" type="ORF">BP01DRAFT_353035</name>
</gene>
<evidence type="ECO:0000256" key="1">
    <source>
        <dbReference type="SAM" id="MobiDB-lite"/>
    </source>
</evidence>
<keyword evidence="3" id="KW-1185">Reference proteome</keyword>
<proteinExistence type="predicted"/>
<feature type="region of interest" description="Disordered" evidence="1">
    <location>
        <begin position="174"/>
        <end position="217"/>
    </location>
</feature>
<accession>A0A318ZXB5</accession>
<dbReference type="OrthoDB" id="5372734at2759"/>
<protein>
    <submittedName>
        <fullName evidence="2">Uncharacterized protein</fullName>
    </submittedName>
</protein>
<evidence type="ECO:0000313" key="3">
    <source>
        <dbReference type="Proteomes" id="UP000248349"/>
    </source>
</evidence>
<dbReference type="STRING" id="1450539.A0A318ZXB5"/>